<dbReference type="EMBL" id="JBEZAE010000007">
    <property type="protein sequence ID" value="MEU7071394.1"/>
    <property type="molecule type" value="Genomic_DNA"/>
</dbReference>
<organism evidence="1 2">
    <name type="scientific">Streptomyces narbonensis</name>
    <dbReference type="NCBI Taxonomy" id="67333"/>
    <lineage>
        <taxon>Bacteria</taxon>
        <taxon>Bacillati</taxon>
        <taxon>Actinomycetota</taxon>
        <taxon>Actinomycetes</taxon>
        <taxon>Kitasatosporales</taxon>
        <taxon>Streptomycetaceae</taxon>
        <taxon>Streptomyces</taxon>
    </lineage>
</organism>
<dbReference type="RefSeq" id="WP_358475255.1">
    <property type="nucleotide sequence ID" value="NZ_JBEZAE010000007.1"/>
</dbReference>
<dbReference type="Gene3D" id="3.30.565.10">
    <property type="entry name" value="Histidine kinase-like ATPase, C-terminal domain"/>
    <property type="match status" value="1"/>
</dbReference>
<evidence type="ECO:0000313" key="1">
    <source>
        <dbReference type="EMBL" id="MEU7071394.1"/>
    </source>
</evidence>
<sequence length="207" mass="23063">MGDKIGSVERYTADQIQVITFEEHVRARPAMYFRVDKGSPELPTEVLQQVVWDALHHSDGTHGQISVEIGSDLSFVVEDDRRHTADEQGRPLPGFFDSLLDQRRWAPAAAAALSVRTVVEVWLDGRGYRQELAKATPVGVWEDFCTPRLSGTRTSFHLDPSYCGPDEAIAWSLLPDELHGHECDALPSPVTFPIRDLRAKVENSAGE</sequence>
<gene>
    <name evidence="1" type="ORF">AB0A88_14775</name>
</gene>
<proteinExistence type="predicted"/>
<comment type="caution">
    <text evidence="1">The sequence shown here is derived from an EMBL/GenBank/DDBJ whole genome shotgun (WGS) entry which is preliminary data.</text>
</comment>
<keyword evidence="2" id="KW-1185">Reference proteome</keyword>
<accession>A0ABV3C9E1</accession>
<dbReference type="SUPFAM" id="SSF55874">
    <property type="entry name" value="ATPase domain of HSP90 chaperone/DNA topoisomerase II/histidine kinase"/>
    <property type="match status" value="1"/>
</dbReference>
<evidence type="ECO:0000313" key="2">
    <source>
        <dbReference type="Proteomes" id="UP001551329"/>
    </source>
</evidence>
<name>A0ABV3C9E1_9ACTN</name>
<reference evidence="1 2" key="1">
    <citation type="submission" date="2024-06" db="EMBL/GenBank/DDBJ databases">
        <title>The Natural Products Discovery Center: Release of the First 8490 Sequenced Strains for Exploring Actinobacteria Biosynthetic Diversity.</title>
        <authorList>
            <person name="Kalkreuter E."/>
            <person name="Kautsar S.A."/>
            <person name="Yang D."/>
            <person name="Bader C.D."/>
            <person name="Teijaro C.N."/>
            <person name="Fluegel L."/>
            <person name="Davis C.M."/>
            <person name="Simpson J.R."/>
            <person name="Lauterbach L."/>
            <person name="Steele A.D."/>
            <person name="Gui C."/>
            <person name="Meng S."/>
            <person name="Li G."/>
            <person name="Viehrig K."/>
            <person name="Ye F."/>
            <person name="Su P."/>
            <person name="Kiefer A.F."/>
            <person name="Nichols A."/>
            <person name="Cepeda A.J."/>
            <person name="Yan W."/>
            <person name="Fan B."/>
            <person name="Jiang Y."/>
            <person name="Adhikari A."/>
            <person name="Zheng C.-J."/>
            <person name="Schuster L."/>
            <person name="Cowan T.M."/>
            <person name="Smanski M.J."/>
            <person name="Chevrette M.G."/>
            <person name="De Carvalho L.P.S."/>
            <person name="Shen B."/>
        </authorList>
    </citation>
    <scope>NUCLEOTIDE SEQUENCE [LARGE SCALE GENOMIC DNA]</scope>
    <source>
        <strain evidence="1 2">NPDC045974</strain>
    </source>
</reference>
<protein>
    <submittedName>
        <fullName evidence="1">Uncharacterized protein</fullName>
    </submittedName>
</protein>
<dbReference type="Proteomes" id="UP001551329">
    <property type="component" value="Unassembled WGS sequence"/>
</dbReference>
<dbReference type="InterPro" id="IPR036890">
    <property type="entry name" value="HATPase_C_sf"/>
</dbReference>